<dbReference type="EMBL" id="AJAT01000012">
    <property type="protein sequence ID" value="EOL45454.1"/>
    <property type="molecule type" value="Genomic_DNA"/>
</dbReference>
<dbReference type="OrthoDB" id="1706970at2"/>
<feature type="transmembrane region" description="Helical" evidence="1">
    <location>
        <begin position="49"/>
        <end position="71"/>
    </location>
</feature>
<keyword evidence="1" id="KW-1133">Transmembrane helix</keyword>
<name>R3TV37_9ENTE</name>
<evidence type="ECO:0008006" key="4">
    <source>
        <dbReference type="Google" id="ProtNLM"/>
    </source>
</evidence>
<dbReference type="PANTHER" id="PTHR40044:SF1">
    <property type="entry name" value="INTEGRAL MEMBRANE PROTEIN"/>
    <property type="match status" value="1"/>
</dbReference>
<keyword evidence="1" id="KW-0472">Membrane</keyword>
<gene>
    <name evidence="2" type="ORF">UC3_01344</name>
</gene>
<proteinExistence type="predicted"/>
<sequence>MNQKKARTATRWTVSETARMAMVTGLYVVVTVFLSVISFGVIQIRLSEMFNYLSLFNIRYILAVTLGVAIANLASPLGIIDVIVGSVSTFLVLLINYYLTKKIRNMTHKMIVTALLFSFSMFTVAGQLTILYGAPFLLNWGIIAIGELVSMTVGAVIIHWISKKIDLTK</sequence>
<evidence type="ECO:0000313" key="2">
    <source>
        <dbReference type="EMBL" id="EOL45454.1"/>
    </source>
</evidence>
<evidence type="ECO:0000313" key="3">
    <source>
        <dbReference type="Proteomes" id="UP000013785"/>
    </source>
</evidence>
<dbReference type="Pfam" id="PF06177">
    <property type="entry name" value="QueT"/>
    <property type="match status" value="1"/>
</dbReference>
<dbReference type="PANTHER" id="PTHR40044">
    <property type="entry name" value="INTEGRAL MEMBRANE PROTEIN-RELATED"/>
    <property type="match status" value="1"/>
</dbReference>
<feature type="transmembrane region" description="Helical" evidence="1">
    <location>
        <begin position="140"/>
        <end position="161"/>
    </location>
</feature>
<dbReference type="PIRSF" id="PIRSF031501">
    <property type="entry name" value="QueT"/>
    <property type="match status" value="1"/>
</dbReference>
<reference evidence="2 3" key="1">
    <citation type="submission" date="2013-02" db="EMBL/GenBank/DDBJ databases">
        <title>The Genome Sequence of Enterococcus phoeniculicola BAA-412.</title>
        <authorList>
            <consortium name="The Broad Institute Genome Sequencing Platform"/>
            <consortium name="The Broad Institute Genome Sequencing Center for Infectious Disease"/>
            <person name="Earl A.M."/>
            <person name="Gilmore M.S."/>
            <person name="Lebreton F."/>
            <person name="Walker B."/>
            <person name="Young S.K."/>
            <person name="Zeng Q."/>
            <person name="Gargeya S."/>
            <person name="Fitzgerald M."/>
            <person name="Haas B."/>
            <person name="Abouelleil A."/>
            <person name="Alvarado L."/>
            <person name="Arachchi H.M."/>
            <person name="Berlin A.M."/>
            <person name="Chapman S.B."/>
            <person name="Dewar J."/>
            <person name="Goldberg J."/>
            <person name="Griggs A."/>
            <person name="Gujja S."/>
            <person name="Hansen M."/>
            <person name="Howarth C."/>
            <person name="Imamovic A."/>
            <person name="Larimer J."/>
            <person name="McCowan C."/>
            <person name="Murphy C."/>
            <person name="Neiman D."/>
            <person name="Pearson M."/>
            <person name="Priest M."/>
            <person name="Roberts A."/>
            <person name="Saif S."/>
            <person name="Shea T."/>
            <person name="Sisk P."/>
            <person name="Sykes S."/>
            <person name="Wortman J."/>
            <person name="Nusbaum C."/>
            <person name="Birren B."/>
        </authorList>
    </citation>
    <scope>NUCLEOTIDE SEQUENCE [LARGE SCALE GENOMIC DNA]</scope>
    <source>
        <strain evidence="2 3">ATCC BAA-412</strain>
    </source>
</reference>
<dbReference type="AlphaFoldDB" id="R3TV37"/>
<comment type="caution">
    <text evidence="2">The sequence shown here is derived from an EMBL/GenBank/DDBJ whole genome shotgun (WGS) entry which is preliminary data.</text>
</comment>
<protein>
    <recommendedName>
        <fullName evidence="4">QueT transporter</fullName>
    </recommendedName>
</protein>
<dbReference type="Proteomes" id="UP000013785">
    <property type="component" value="Unassembled WGS sequence"/>
</dbReference>
<dbReference type="eggNOG" id="COG4708">
    <property type="taxonomic scope" value="Bacteria"/>
</dbReference>
<feature type="transmembrane region" description="Helical" evidence="1">
    <location>
        <begin position="111"/>
        <end position="134"/>
    </location>
</feature>
<feature type="transmembrane region" description="Helical" evidence="1">
    <location>
        <begin position="20"/>
        <end position="42"/>
    </location>
</feature>
<dbReference type="STRING" id="154621.RV11_GL000113"/>
<dbReference type="HOGENOM" id="CLU_104115_1_1_9"/>
<keyword evidence="1" id="KW-0812">Transmembrane</keyword>
<dbReference type="InterPro" id="IPR010387">
    <property type="entry name" value="QueT"/>
</dbReference>
<organism evidence="2 3">
    <name type="scientific">Enterococcus phoeniculicola ATCC BAA-412</name>
    <dbReference type="NCBI Taxonomy" id="1158610"/>
    <lineage>
        <taxon>Bacteria</taxon>
        <taxon>Bacillati</taxon>
        <taxon>Bacillota</taxon>
        <taxon>Bacilli</taxon>
        <taxon>Lactobacillales</taxon>
        <taxon>Enterococcaceae</taxon>
        <taxon>Enterococcus</taxon>
    </lineage>
</organism>
<accession>R3TV37</accession>
<dbReference type="RefSeq" id="WP_010768007.1">
    <property type="nucleotide sequence ID" value="NZ_ASWE01000003.1"/>
</dbReference>
<dbReference type="PATRIC" id="fig|1158610.3.peg.1324"/>
<feature type="transmembrane region" description="Helical" evidence="1">
    <location>
        <begin position="77"/>
        <end position="99"/>
    </location>
</feature>
<evidence type="ECO:0000256" key="1">
    <source>
        <dbReference type="SAM" id="Phobius"/>
    </source>
</evidence>
<keyword evidence="3" id="KW-1185">Reference proteome</keyword>